<organism evidence="1 2">
    <name type="scientific">Sulfurisphaera ohwakuensis</name>
    <dbReference type="NCBI Taxonomy" id="69656"/>
    <lineage>
        <taxon>Archaea</taxon>
        <taxon>Thermoproteota</taxon>
        <taxon>Thermoprotei</taxon>
        <taxon>Sulfolobales</taxon>
        <taxon>Sulfolobaceae</taxon>
        <taxon>Sulfurisphaera</taxon>
    </lineage>
</organism>
<comment type="caution">
    <text evidence="1">The sequence shown here is derived from an EMBL/GenBank/DDBJ whole genome shotgun (WGS) entry which is preliminary data.</text>
</comment>
<dbReference type="AlphaFoldDB" id="A0A7J9RSV7"/>
<dbReference type="Proteomes" id="UP000582213">
    <property type="component" value="Unassembled WGS sequence"/>
</dbReference>
<gene>
    <name evidence="1" type="ORF">HNQ62_001870</name>
</gene>
<dbReference type="EMBL" id="JACHFY010000010">
    <property type="protein sequence ID" value="MBB5254097.1"/>
    <property type="molecule type" value="Genomic_DNA"/>
</dbReference>
<dbReference type="RefSeq" id="WP_260311155.1">
    <property type="nucleotide sequence ID" value="NZ_CP045484.1"/>
</dbReference>
<proteinExistence type="predicted"/>
<evidence type="ECO:0000313" key="2">
    <source>
        <dbReference type="Proteomes" id="UP000582213"/>
    </source>
</evidence>
<dbReference type="GeneID" id="77101407"/>
<protein>
    <submittedName>
        <fullName evidence="1">Uncharacterized protein</fullName>
    </submittedName>
</protein>
<name>A0A7J9RSV7_SULOH</name>
<accession>A0A7J9RSV7</accession>
<evidence type="ECO:0000313" key="1">
    <source>
        <dbReference type="EMBL" id="MBB5254097.1"/>
    </source>
</evidence>
<reference evidence="1 2" key="1">
    <citation type="submission" date="2020-08" db="EMBL/GenBank/DDBJ databases">
        <title>Genomic Encyclopedia of Type Strains, Phase IV (KMG-IV): sequencing the most valuable type-strain genomes for metagenomic binning, comparative biology and taxonomic classification.</title>
        <authorList>
            <person name="Goeker M."/>
        </authorList>
    </citation>
    <scope>NUCLEOTIDE SEQUENCE [LARGE SCALE GENOMIC DNA]</scope>
    <source>
        <strain evidence="1 2">DSM 12421</strain>
    </source>
</reference>
<sequence>MSYGIVDEAKKQTYKFLLRKGRKTISMYYLMWGLYSLSVC</sequence>